<feature type="region of interest" description="Disordered" evidence="1">
    <location>
        <begin position="85"/>
        <end position="117"/>
    </location>
</feature>
<feature type="compositionally biased region" description="Low complexity" evidence="1">
    <location>
        <begin position="1"/>
        <end position="14"/>
    </location>
</feature>
<feature type="compositionally biased region" description="Polar residues" evidence="1">
    <location>
        <begin position="143"/>
        <end position="154"/>
    </location>
</feature>
<evidence type="ECO:0000256" key="1">
    <source>
        <dbReference type="SAM" id="MobiDB-lite"/>
    </source>
</evidence>
<dbReference type="STRING" id="3827.A0A1S2YZM6"/>
<dbReference type="AlphaFoldDB" id="A0A1S2YZM6"/>
<reference evidence="4" key="2">
    <citation type="submission" date="2025-08" db="UniProtKB">
        <authorList>
            <consortium name="RefSeq"/>
        </authorList>
    </citation>
    <scope>IDENTIFICATION</scope>
    <source>
        <tissue evidence="4">Etiolated seedlings</tissue>
    </source>
</reference>
<dbReference type="eggNOG" id="KOG1721">
    <property type="taxonomic scope" value="Eukaryota"/>
</dbReference>
<dbReference type="PANTHER" id="PTHR47591:SF13">
    <property type="entry name" value="OS02G0293900 PROTEIN"/>
    <property type="match status" value="1"/>
</dbReference>
<feature type="compositionally biased region" description="Acidic residues" evidence="1">
    <location>
        <begin position="170"/>
        <end position="179"/>
    </location>
</feature>
<accession>A0A1S2YZM6</accession>
<dbReference type="InterPro" id="IPR013087">
    <property type="entry name" value="Znf_C2H2_type"/>
</dbReference>
<dbReference type="Pfam" id="PF13912">
    <property type="entry name" value="zf-C2H2_6"/>
    <property type="match status" value="1"/>
</dbReference>
<organism evidence="3 4">
    <name type="scientific">Cicer arietinum</name>
    <name type="common">Chickpea</name>
    <name type="synonym">Garbanzo</name>
    <dbReference type="NCBI Taxonomy" id="3827"/>
    <lineage>
        <taxon>Eukaryota</taxon>
        <taxon>Viridiplantae</taxon>
        <taxon>Streptophyta</taxon>
        <taxon>Embryophyta</taxon>
        <taxon>Tracheophyta</taxon>
        <taxon>Spermatophyta</taxon>
        <taxon>Magnoliopsida</taxon>
        <taxon>eudicotyledons</taxon>
        <taxon>Gunneridae</taxon>
        <taxon>Pentapetalae</taxon>
        <taxon>rosids</taxon>
        <taxon>fabids</taxon>
        <taxon>Fabales</taxon>
        <taxon>Fabaceae</taxon>
        <taxon>Papilionoideae</taxon>
        <taxon>50 kb inversion clade</taxon>
        <taxon>NPAAA clade</taxon>
        <taxon>Hologalegina</taxon>
        <taxon>IRL clade</taxon>
        <taxon>Cicereae</taxon>
        <taxon>Cicer</taxon>
    </lineage>
</organism>
<feature type="domain" description="C2H2-type" evidence="2">
    <location>
        <begin position="67"/>
        <end position="87"/>
    </location>
</feature>
<dbReference type="PROSITE" id="PS00028">
    <property type="entry name" value="ZINC_FINGER_C2H2_1"/>
    <property type="match status" value="1"/>
</dbReference>
<dbReference type="Proteomes" id="UP000087171">
    <property type="component" value="Chromosome Ca8"/>
</dbReference>
<evidence type="ECO:0000313" key="3">
    <source>
        <dbReference type="Proteomes" id="UP000087171"/>
    </source>
</evidence>
<evidence type="ECO:0000313" key="4">
    <source>
        <dbReference type="RefSeq" id="XP_004512430.1"/>
    </source>
</evidence>
<name>A0A1S2YZM6_CICAR</name>
<feature type="compositionally biased region" description="Basic and acidic residues" evidence="1">
    <location>
        <begin position="155"/>
        <end position="164"/>
    </location>
</feature>
<feature type="region of interest" description="Disordered" evidence="1">
    <location>
        <begin position="141"/>
        <end position="179"/>
    </location>
</feature>
<dbReference type="RefSeq" id="XP_004512430.1">
    <property type="nucleotide sequence ID" value="XM_004512373.2"/>
</dbReference>
<dbReference type="PaxDb" id="3827-XP_004512430.1"/>
<feature type="region of interest" description="Disordered" evidence="1">
    <location>
        <begin position="1"/>
        <end position="69"/>
    </location>
</feature>
<sequence>MENSSNNSSPQHSPSEGETMLKTPETVLAELSGGDDGASDSDIEEGEVFKKRKNTQVKNPPSGKPICPECKKEFSTWKAAFGHMRKHPERTHRGFFPPPTFKSNYSSTNIAPEGDGDNLSEGVTSIVRELLFDLNRSIYETEAGSSTNAAPTENQEGKKTKGFDLNELPSSEDDETQDN</sequence>
<protein>
    <submittedName>
        <fullName evidence="4">Zinc finger protein ZAT2-like</fullName>
    </submittedName>
</protein>
<reference evidence="3" key="1">
    <citation type="journal article" date="2013" name="Nat. Biotechnol.">
        <title>Draft genome sequence of chickpea (Cicer arietinum) provides a resource for trait improvement.</title>
        <authorList>
            <person name="Varshney R.K."/>
            <person name="Song C."/>
            <person name="Saxena R.K."/>
            <person name="Azam S."/>
            <person name="Yu S."/>
            <person name="Sharpe A.G."/>
            <person name="Cannon S."/>
            <person name="Baek J."/>
            <person name="Rosen B.D."/>
            <person name="Tar'an B."/>
            <person name="Millan T."/>
            <person name="Zhang X."/>
            <person name="Ramsay L.D."/>
            <person name="Iwata A."/>
            <person name="Wang Y."/>
            <person name="Nelson W."/>
            <person name="Farmer A.D."/>
            <person name="Gaur P.M."/>
            <person name="Soderlund C."/>
            <person name="Penmetsa R.V."/>
            <person name="Xu C."/>
            <person name="Bharti A.K."/>
            <person name="He W."/>
            <person name="Winter P."/>
            <person name="Zhao S."/>
            <person name="Hane J.K."/>
            <person name="Carrasquilla-Garcia N."/>
            <person name="Condie J.A."/>
            <person name="Upadhyaya H.D."/>
            <person name="Luo M.C."/>
            <person name="Thudi M."/>
            <person name="Gowda C.L."/>
            <person name="Singh N.P."/>
            <person name="Lichtenzveig J."/>
            <person name="Gali K.K."/>
            <person name="Rubio J."/>
            <person name="Nadarajan N."/>
            <person name="Dolezel J."/>
            <person name="Bansal K.C."/>
            <person name="Xu X."/>
            <person name="Edwards D."/>
            <person name="Zhang G."/>
            <person name="Kahl G."/>
            <person name="Gil J."/>
            <person name="Singh K.B."/>
            <person name="Datta S.K."/>
            <person name="Jackson S.A."/>
            <person name="Wang J."/>
            <person name="Cook D.R."/>
        </authorList>
    </citation>
    <scope>NUCLEOTIDE SEQUENCE [LARGE SCALE GENOMIC DNA]</scope>
    <source>
        <strain evidence="3">cv. CDC Frontier</strain>
    </source>
</reference>
<feature type="compositionally biased region" description="Acidic residues" evidence="1">
    <location>
        <begin position="37"/>
        <end position="46"/>
    </location>
</feature>
<feature type="compositionally biased region" description="Polar residues" evidence="1">
    <location>
        <begin position="101"/>
        <end position="110"/>
    </location>
</feature>
<keyword evidence="3" id="KW-1185">Reference proteome</keyword>
<evidence type="ECO:0000259" key="2">
    <source>
        <dbReference type="PROSITE" id="PS00028"/>
    </source>
</evidence>
<dbReference type="OrthoDB" id="6077919at2759"/>
<proteinExistence type="predicted"/>
<dbReference type="PANTHER" id="PTHR47591">
    <property type="entry name" value="ZINC FINGER PROTEIN ZAT2-RELATED"/>
    <property type="match status" value="1"/>
</dbReference>
<gene>
    <name evidence="4" type="primary">LOC101493706</name>
</gene>